<keyword evidence="1" id="KW-1185">Reference proteome</keyword>
<evidence type="ECO:0000313" key="1">
    <source>
        <dbReference type="Proteomes" id="UP000504618"/>
    </source>
</evidence>
<reference evidence="2" key="1">
    <citation type="submission" date="2025-08" db="UniProtKB">
        <authorList>
            <consortium name="RefSeq"/>
        </authorList>
    </citation>
    <scope>IDENTIFICATION</scope>
    <source>
        <tissue evidence="2">Whole body</tissue>
    </source>
</reference>
<dbReference type="RefSeq" id="XP_024868805.1">
    <property type="nucleotide sequence ID" value="XM_025013037.1"/>
</dbReference>
<proteinExistence type="predicted"/>
<dbReference type="Proteomes" id="UP000504618">
    <property type="component" value="Unplaced"/>
</dbReference>
<dbReference type="GeneID" id="112452700"/>
<gene>
    <name evidence="2" type="primary">LOC112452700</name>
</gene>
<protein>
    <submittedName>
        <fullName evidence="2">Uncharacterized protein LOC112452700</fullName>
    </submittedName>
</protein>
<organism evidence="1 2">
    <name type="scientific">Temnothorax curvispinosus</name>
    <dbReference type="NCBI Taxonomy" id="300111"/>
    <lineage>
        <taxon>Eukaryota</taxon>
        <taxon>Metazoa</taxon>
        <taxon>Ecdysozoa</taxon>
        <taxon>Arthropoda</taxon>
        <taxon>Hexapoda</taxon>
        <taxon>Insecta</taxon>
        <taxon>Pterygota</taxon>
        <taxon>Neoptera</taxon>
        <taxon>Endopterygota</taxon>
        <taxon>Hymenoptera</taxon>
        <taxon>Apocrita</taxon>
        <taxon>Aculeata</taxon>
        <taxon>Formicoidea</taxon>
        <taxon>Formicidae</taxon>
        <taxon>Myrmicinae</taxon>
        <taxon>Temnothorax</taxon>
    </lineage>
</organism>
<dbReference type="AlphaFoldDB" id="A0A6J1PHS5"/>
<evidence type="ECO:0000313" key="2">
    <source>
        <dbReference type="RefSeq" id="XP_024868805.1"/>
    </source>
</evidence>
<accession>A0A6J1PHS5</accession>
<dbReference type="InterPro" id="IPR035914">
    <property type="entry name" value="Sperma_CUB_dom_sf"/>
</dbReference>
<dbReference type="OrthoDB" id="6022136at2759"/>
<feature type="non-terminal residue" evidence="2">
    <location>
        <position position="1"/>
    </location>
</feature>
<name>A0A6J1PHS5_9HYME</name>
<sequence>REVIEASLPQDYVSSLPQPPGGLTTARTPKCDQKFVSTPDGPLNGSFHAPTLINPEGDPRQCVYTFLAGPRQRVELIFTSFGLRGKPPELIIMSRTFYDRR</sequence>
<dbReference type="SUPFAM" id="SSF49854">
    <property type="entry name" value="Spermadhesin, CUB domain"/>
    <property type="match status" value="1"/>
</dbReference>